<evidence type="ECO:0000313" key="3">
    <source>
        <dbReference type="EMBL" id="PLW58735.1"/>
    </source>
</evidence>
<comment type="caution">
    <text evidence="3">The sequence shown here is derived from an EMBL/GenBank/DDBJ whole genome shotgun (WGS) entry which is preliminary data.</text>
</comment>
<feature type="region of interest" description="Disordered" evidence="1">
    <location>
        <begin position="28"/>
        <end position="85"/>
    </location>
</feature>
<dbReference type="STRING" id="200324.A0A2N5W923"/>
<feature type="region of interest" description="Disordered" evidence="1">
    <location>
        <begin position="605"/>
        <end position="629"/>
    </location>
</feature>
<feature type="compositionally biased region" description="Polar residues" evidence="1">
    <location>
        <begin position="65"/>
        <end position="78"/>
    </location>
</feature>
<sequence length="1554" mass="175192">MDDSDSDGAAIVKEIWAHAAERKALEKRRLAQYSRVPPPSRPAQSNTRPRDNKWKPSTDGVRGISTRTDSARSPSGAQASLIRTGPTPQVFWTGPTPQVLSICPTPQVSSTRTNLTSPPSGRQTHIWTAPMVYSMLSFYITEVALGKKTESGFPDSSHQELAEQFRKEFPEVREVHDFNFIKSELTQSFKKNYEAFVACKDAPGFVWDQSKHTVSASDEDWAKILESHPHAKRFRGVRFPDFIKLDIIFGSWGVKWPVYQKICLPPLPSPIQPHHPTDQHAMTPTLSVGSSHPKAPWASPGVASLVNNLSSLHTKSKPLQVHCNIPTHQQVYPAATCNIQRAMDLYQDDHAMDASPREALTAFKVFRNSTSAFIFAQIRDKHLRLLWLQVEMDELTARNDQNSPFPKCKARSKPQLSDPPACVIMRKPLLHGQPGCGASPPPPSLLVGTTLAMDDPNFQVVDRERNTYRCLICPCSNVMTDVGRHRQRAAHINNARAVLTSTNQGPTPTIESPQQVPAEEAWVSAQQFAAHEQTIWDDVHGLLDFVDVDEQMAPGLNQTLEDELDLLDPTTRGEDDTIPIASIVDHGNWHAFLDEELEAIEQTGPGVLPNEHTAGSNQPGGGKGPAKGQPWYPFKSQMELVGSLIMGHTHSMMSCSMYTKVRAILTLCDVNLPAWATIQLSRARIRKLLDDQIMYSNSPFGTPMFALNPERIISQNLANPLINKHLDFYPELAKGCDVYKFSQSLKWLKGLSPAHRPQMCEVNKKHFYIMEPVQLFSSAVVIPIFLFICDSKLCARVLDIDETNTTRDGTQLTITIPLNLGFDDARLRSIEVKEFDQFYSDILMADCTRLIDACNHCFIESNGRPNDHQVVSVPNPWRIKAKGRLIRHAPITLYADDTSGNISKQFNKHISFFFTLSGLPPRVSNQEYNCHFLSTSNVASVLEISEQIVHHLNCMAQDGFAAYDCSITQPVLVQSVVLCFLADSPMHAEVTNTPNPGQSNHPCRMCTLSVERKSMIKTMAHVQSYLQVDGHGQERPNPLRDWALTFKRTHALYNIAISNNITQFKTQSTLWGVKDAINTKFVIDSRTNPALKTKMEVLDLNYPNRLYNPFLLLEGFDGVLDTPVEILHVVLLGVVKYLARDDIAKLKEKEKTILIGRLNSLDCLSLNIDSIKADYLIKHIKSLVGRHFKIIIKSAPFVLLDLLSPERREIWIALCKMCALIFQTRISNMDSYLNELTLHIHRFLRLIVQSNAQWVNKPKLHMLLHLPESIRRFGPASLFSTEKFESYNGVLRKASVHSNRLSPSRDIAVTFANYSGLKFLVSGGFIYDKQTGSISNASNEVQQVFARNPLLQRAMGYDYKSIHSLSYPLDLNIKLTKEDEVAIPEEFDADRNYPHLSQLARIMVSKHEMLRQGVFVVVERRSKLLVGEIKSIWVKKTPQSSHFYVHLQGFETAHVDEHYQMQSIVRTPNHVVVNTKYICGTINVQHNCHQFQCPVVSTRATLMEREETRITQPMVIHSDDNHYIINSASLSNPELHRQVALLPIEQTNPRDWIA</sequence>
<reference evidence="3 4" key="1">
    <citation type="submission" date="2017-11" db="EMBL/GenBank/DDBJ databases">
        <title>De novo assembly and phasing of dikaryotic genomes from two isolates of Puccinia coronata f. sp. avenae, the causal agent of oat crown rust.</title>
        <authorList>
            <person name="Miller M.E."/>
            <person name="Zhang Y."/>
            <person name="Omidvar V."/>
            <person name="Sperschneider J."/>
            <person name="Schwessinger B."/>
            <person name="Raley C."/>
            <person name="Palmer J.M."/>
            <person name="Garnica D."/>
            <person name="Upadhyaya N."/>
            <person name="Rathjen J."/>
            <person name="Taylor J.M."/>
            <person name="Park R.F."/>
            <person name="Dodds P.N."/>
            <person name="Hirsch C.D."/>
            <person name="Kianian S.F."/>
            <person name="Figueroa M."/>
        </authorList>
    </citation>
    <scope>NUCLEOTIDE SEQUENCE [LARGE SCALE GENOMIC DNA]</scope>
    <source>
        <strain evidence="3">12NC29</strain>
    </source>
</reference>
<dbReference type="EMBL" id="PGCJ01000001">
    <property type="protein sequence ID" value="PLW58735.1"/>
    <property type="molecule type" value="Genomic_DNA"/>
</dbReference>
<accession>A0A2N5W923</accession>
<evidence type="ECO:0000313" key="4">
    <source>
        <dbReference type="Proteomes" id="UP000235388"/>
    </source>
</evidence>
<evidence type="ECO:0000256" key="1">
    <source>
        <dbReference type="SAM" id="MobiDB-lite"/>
    </source>
</evidence>
<dbReference type="Proteomes" id="UP000235388">
    <property type="component" value="Unassembled WGS sequence"/>
</dbReference>
<evidence type="ECO:0000259" key="2">
    <source>
        <dbReference type="Pfam" id="PF12776"/>
    </source>
</evidence>
<proteinExistence type="predicted"/>
<dbReference type="Pfam" id="PF12776">
    <property type="entry name" value="Myb_DNA-bind_3"/>
    <property type="match status" value="1"/>
</dbReference>
<keyword evidence="4" id="KW-1185">Reference proteome</keyword>
<dbReference type="PANTHER" id="PTHR31912:SF34">
    <property type="entry name" value="NOTOCHORD-RELATED PROTEIN"/>
    <property type="match status" value="1"/>
</dbReference>
<dbReference type="InterPro" id="IPR024752">
    <property type="entry name" value="Myb/SANT-like_dom"/>
</dbReference>
<feature type="domain" description="Myb/SANT-like" evidence="2">
    <location>
        <begin position="127"/>
        <end position="223"/>
    </location>
</feature>
<name>A0A2N5W923_9BASI</name>
<protein>
    <recommendedName>
        <fullName evidence="2">Myb/SANT-like domain-containing protein</fullName>
    </recommendedName>
</protein>
<dbReference type="PANTHER" id="PTHR31912">
    <property type="entry name" value="IP13529P"/>
    <property type="match status" value="1"/>
</dbReference>
<organism evidence="3 4">
    <name type="scientific">Puccinia coronata f. sp. avenae</name>
    <dbReference type="NCBI Taxonomy" id="200324"/>
    <lineage>
        <taxon>Eukaryota</taxon>
        <taxon>Fungi</taxon>
        <taxon>Dikarya</taxon>
        <taxon>Basidiomycota</taxon>
        <taxon>Pucciniomycotina</taxon>
        <taxon>Pucciniomycetes</taxon>
        <taxon>Pucciniales</taxon>
        <taxon>Pucciniaceae</taxon>
        <taxon>Puccinia</taxon>
    </lineage>
</organism>
<dbReference type="OrthoDB" id="2506088at2759"/>
<gene>
    <name evidence="3" type="ORF">PCANC_00403</name>
</gene>